<comment type="caution">
    <text evidence="3">The sequence shown here is derived from an EMBL/GenBank/DDBJ whole genome shotgun (WGS) entry which is preliminary data.</text>
</comment>
<keyword evidence="4" id="KW-1185">Reference proteome</keyword>
<feature type="transmembrane region" description="Helical" evidence="2">
    <location>
        <begin position="33"/>
        <end position="52"/>
    </location>
</feature>
<proteinExistence type="predicted"/>
<feature type="transmembrane region" description="Helical" evidence="2">
    <location>
        <begin position="59"/>
        <end position="80"/>
    </location>
</feature>
<evidence type="ECO:0000256" key="2">
    <source>
        <dbReference type="SAM" id="Phobius"/>
    </source>
</evidence>
<sequence>MPTPADRRMPSGPPARSSGPAAAPQTPTFLRRLGALLIDWVICQLLALGLVGGDTAGSVAAFAPLGIFALLNIVLVGLTGSTVGHRLLGLQVWQVRPGAFPLQVVVRTALLCLFVPAVLTGRDGRGLHDVAAGTRIVRL</sequence>
<dbReference type="RefSeq" id="WP_345205458.1">
    <property type="nucleotide sequence ID" value="NZ_BAABGM010000013.1"/>
</dbReference>
<evidence type="ECO:0008006" key="5">
    <source>
        <dbReference type="Google" id="ProtNLM"/>
    </source>
</evidence>
<protein>
    <recommendedName>
        <fullName evidence="5">RDD family protein</fullName>
    </recommendedName>
</protein>
<dbReference type="EMBL" id="BAABGM010000013">
    <property type="protein sequence ID" value="GAA4406213.1"/>
    <property type="molecule type" value="Genomic_DNA"/>
</dbReference>
<reference evidence="4" key="1">
    <citation type="journal article" date="2019" name="Int. J. Syst. Evol. Microbiol.">
        <title>The Global Catalogue of Microorganisms (GCM) 10K type strain sequencing project: providing services to taxonomists for standard genome sequencing and annotation.</title>
        <authorList>
            <consortium name="The Broad Institute Genomics Platform"/>
            <consortium name="The Broad Institute Genome Sequencing Center for Infectious Disease"/>
            <person name="Wu L."/>
            <person name="Ma J."/>
        </authorList>
    </citation>
    <scope>NUCLEOTIDE SEQUENCE [LARGE SCALE GENOMIC DNA]</scope>
    <source>
        <strain evidence="4">JCM 17809</strain>
    </source>
</reference>
<organism evidence="3 4">
    <name type="scientific">Fodinibacter luteus</name>
    <dbReference type="NCBI Taxonomy" id="552064"/>
    <lineage>
        <taxon>Bacteria</taxon>
        <taxon>Bacillati</taxon>
        <taxon>Actinomycetota</taxon>
        <taxon>Actinomycetes</taxon>
        <taxon>Micrococcales</taxon>
        <taxon>Intrasporangiaceae</taxon>
        <taxon>Fodinibacter (ex Wang et al. 2009)</taxon>
    </lineage>
</organism>
<feature type="transmembrane region" description="Helical" evidence="2">
    <location>
        <begin position="100"/>
        <end position="119"/>
    </location>
</feature>
<dbReference type="Proteomes" id="UP001500945">
    <property type="component" value="Unassembled WGS sequence"/>
</dbReference>
<accession>A0ABP8KFT6</accession>
<keyword evidence="2" id="KW-0472">Membrane</keyword>
<gene>
    <name evidence="3" type="ORF">GCM10023168_20770</name>
</gene>
<evidence type="ECO:0000256" key="1">
    <source>
        <dbReference type="SAM" id="MobiDB-lite"/>
    </source>
</evidence>
<name>A0ABP8KFT6_9MICO</name>
<evidence type="ECO:0000313" key="3">
    <source>
        <dbReference type="EMBL" id="GAA4406213.1"/>
    </source>
</evidence>
<keyword evidence="2" id="KW-1133">Transmembrane helix</keyword>
<feature type="compositionally biased region" description="Low complexity" evidence="1">
    <location>
        <begin position="14"/>
        <end position="24"/>
    </location>
</feature>
<keyword evidence="2" id="KW-0812">Transmembrane</keyword>
<feature type="region of interest" description="Disordered" evidence="1">
    <location>
        <begin position="1"/>
        <end position="24"/>
    </location>
</feature>
<evidence type="ECO:0000313" key="4">
    <source>
        <dbReference type="Proteomes" id="UP001500945"/>
    </source>
</evidence>